<keyword evidence="2" id="KW-1185">Reference proteome</keyword>
<dbReference type="Proteomes" id="UP000593561">
    <property type="component" value="Unassembled WGS sequence"/>
</dbReference>
<evidence type="ECO:0000313" key="2">
    <source>
        <dbReference type="Proteomes" id="UP000593561"/>
    </source>
</evidence>
<organism evidence="1 2">
    <name type="scientific">Gossypium davidsonii</name>
    <name type="common">Davidson's cotton</name>
    <name type="synonym">Gossypium klotzschianum subsp. davidsonii</name>
    <dbReference type="NCBI Taxonomy" id="34287"/>
    <lineage>
        <taxon>Eukaryota</taxon>
        <taxon>Viridiplantae</taxon>
        <taxon>Streptophyta</taxon>
        <taxon>Embryophyta</taxon>
        <taxon>Tracheophyta</taxon>
        <taxon>Spermatophyta</taxon>
        <taxon>Magnoliopsida</taxon>
        <taxon>eudicotyledons</taxon>
        <taxon>Gunneridae</taxon>
        <taxon>Pentapetalae</taxon>
        <taxon>rosids</taxon>
        <taxon>malvids</taxon>
        <taxon>Malvales</taxon>
        <taxon>Malvaceae</taxon>
        <taxon>Malvoideae</taxon>
        <taxon>Gossypium</taxon>
    </lineage>
</organism>
<accession>A0A7J8TA60</accession>
<name>A0A7J8TA60_GOSDV</name>
<gene>
    <name evidence="1" type="ORF">Godav_025311</name>
</gene>
<protein>
    <submittedName>
        <fullName evidence="1">Uncharacterized protein</fullName>
    </submittedName>
</protein>
<sequence length="97" mass="10965">MIDIWVSGLGRKEDNKRYQWLGFKATMVNRREAVDVVASTIPGLDFSKVGAHNQVVAPTYQEVAALKEKLPFKRKPTTIRWMPSTQKSSVSDLSMIL</sequence>
<comment type="caution">
    <text evidence="1">The sequence shown here is derived from an EMBL/GenBank/DDBJ whole genome shotgun (WGS) entry which is preliminary data.</text>
</comment>
<dbReference type="AlphaFoldDB" id="A0A7J8TA60"/>
<dbReference type="EMBL" id="JABFAC010240258">
    <property type="protein sequence ID" value="MBA0635032.1"/>
    <property type="molecule type" value="Genomic_DNA"/>
</dbReference>
<reference evidence="1 2" key="1">
    <citation type="journal article" date="2019" name="Genome Biol. Evol.">
        <title>Insights into the evolution of the New World diploid cottons (Gossypium, subgenus Houzingenia) based on genome sequencing.</title>
        <authorList>
            <person name="Grover C.E."/>
            <person name="Arick M.A. 2nd"/>
            <person name="Thrash A."/>
            <person name="Conover J.L."/>
            <person name="Sanders W.S."/>
            <person name="Peterson D.G."/>
            <person name="Frelichowski J.E."/>
            <person name="Scheffler J.A."/>
            <person name="Scheffler B.E."/>
            <person name="Wendel J.F."/>
        </authorList>
    </citation>
    <scope>NUCLEOTIDE SEQUENCE [LARGE SCALE GENOMIC DNA]</scope>
    <source>
        <strain evidence="1">27</strain>
        <tissue evidence="1">Leaf</tissue>
    </source>
</reference>
<proteinExistence type="predicted"/>
<evidence type="ECO:0000313" key="1">
    <source>
        <dbReference type="EMBL" id="MBA0635032.1"/>
    </source>
</evidence>